<dbReference type="EMBL" id="JBFNQN010000006">
    <property type="protein sequence ID" value="MEW9265085.1"/>
    <property type="molecule type" value="Genomic_DNA"/>
</dbReference>
<evidence type="ECO:0000313" key="1">
    <source>
        <dbReference type="EMBL" id="MEW9265085.1"/>
    </source>
</evidence>
<comment type="caution">
    <text evidence="1">The sequence shown here is derived from an EMBL/GenBank/DDBJ whole genome shotgun (WGS) entry which is preliminary data.</text>
</comment>
<dbReference type="RefSeq" id="WP_367638002.1">
    <property type="nucleotide sequence ID" value="NZ_JBFNQN010000006.1"/>
</dbReference>
<dbReference type="CDD" id="cd11532">
    <property type="entry name" value="NTP-PPase_COG4997"/>
    <property type="match status" value="1"/>
</dbReference>
<sequence>MGKLVRDRIPDVIRANGEEPVVRVLGGDEFVDAVLEKVVEEAGELRAATTVEERLAEAADVYEVLLAVAGVCGTTIDEVVRRAAAKRAERGGFQGRVWLE</sequence>
<evidence type="ECO:0000313" key="2">
    <source>
        <dbReference type="Proteomes" id="UP001555826"/>
    </source>
</evidence>
<reference evidence="1 2" key="1">
    <citation type="submission" date="2024-07" db="EMBL/GenBank/DDBJ databases">
        <authorList>
            <person name="Thanompreechachai J."/>
            <person name="Duangmal K."/>
        </authorList>
    </citation>
    <scope>NUCLEOTIDE SEQUENCE [LARGE SCALE GENOMIC DNA]</scope>
    <source>
        <strain evidence="1 2">KCTC 19886</strain>
    </source>
</reference>
<gene>
    <name evidence="1" type="ORF">AB1207_10030</name>
</gene>
<name>A0ABV3P632_9ACTN</name>
<dbReference type="SUPFAM" id="SSF101386">
    <property type="entry name" value="all-alpha NTP pyrophosphatases"/>
    <property type="match status" value="1"/>
</dbReference>
<dbReference type="InterPro" id="IPR038735">
    <property type="entry name" value="MSMEG_1276-like_NTP-PPase_dom"/>
</dbReference>
<dbReference type="Proteomes" id="UP001555826">
    <property type="component" value="Unassembled WGS sequence"/>
</dbReference>
<organism evidence="1 2">
    <name type="scientific">Kineococcus endophyticus</name>
    <dbReference type="NCBI Taxonomy" id="1181883"/>
    <lineage>
        <taxon>Bacteria</taxon>
        <taxon>Bacillati</taxon>
        <taxon>Actinomycetota</taxon>
        <taxon>Actinomycetes</taxon>
        <taxon>Kineosporiales</taxon>
        <taxon>Kineosporiaceae</taxon>
        <taxon>Kineococcus</taxon>
    </lineage>
</organism>
<accession>A0ABV3P632</accession>
<proteinExistence type="predicted"/>
<protein>
    <submittedName>
        <fullName evidence="1">Nucleoside triphosphate pyrophosphohydrolase</fullName>
    </submittedName>
</protein>
<keyword evidence="2" id="KW-1185">Reference proteome</keyword>